<organism evidence="1 2">
    <name type="scientific">Candidatus Giovannonibacteria bacterium GW2011_GWA1_44_25</name>
    <dbReference type="NCBI Taxonomy" id="1618645"/>
    <lineage>
        <taxon>Bacteria</taxon>
        <taxon>Candidatus Giovannoniibacteriota</taxon>
    </lineage>
</organism>
<sequence length="384" mass="45255">MKKGWFFARLTGYYYEITIAMKFFTADYFEKKFRILYSKLLFKEGLKETAKEVRRELGLPPEGFKNESELAIFLMGKMANEEIELLNMMVFVNDYSAKNELPYNDENIEKFKEAYYNEYLPNTKPEEILMGAVSAFGKDLIDHNNMLTMYPFPKSNKYFSSLFPITLKFIRKFWGLDLLDEHIMGHLAEKYLFLGEYGVNQYIKSKIACTNCRYIGVNHFSPNRNNMEGQDTGPYSKGYIFNKETVKQLSLHFNSVFLIIKPYATKEEVLNYVEDNWDSLKKHVIEKNTFYKQYGVHPSKIKESDFERNRLIYELNKLSKKDLLKRYKGERDLSLKNIYKETIIAAILKEEYNASISPEAVKKAAARFDKTSRIKMLPKDIRDI</sequence>
<dbReference type="AlphaFoldDB" id="A0A0G1LH65"/>
<gene>
    <name evidence="1" type="ORF">UW53_C0015G0022</name>
</gene>
<accession>A0A0G1LH65</accession>
<evidence type="ECO:0000313" key="1">
    <source>
        <dbReference type="EMBL" id="KKT59339.1"/>
    </source>
</evidence>
<dbReference type="EMBL" id="LCIR01000015">
    <property type="protein sequence ID" value="KKT59339.1"/>
    <property type="molecule type" value="Genomic_DNA"/>
</dbReference>
<name>A0A0G1LH65_9BACT</name>
<reference evidence="1 2" key="1">
    <citation type="journal article" date="2015" name="Nature">
        <title>rRNA introns, odd ribosomes, and small enigmatic genomes across a large radiation of phyla.</title>
        <authorList>
            <person name="Brown C.T."/>
            <person name="Hug L.A."/>
            <person name="Thomas B.C."/>
            <person name="Sharon I."/>
            <person name="Castelle C.J."/>
            <person name="Singh A."/>
            <person name="Wilkins M.J."/>
            <person name="Williams K.H."/>
            <person name="Banfield J.F."/>
        </authorList>
    </citation>
    <scope>NUCLEOTIDE SEQUENCE [LARGE SCALE GENOMIC DNA]</scope>
</reference>
<evidence type="ECO:0000313" key="2">
    <source>
        <dbReference type="Proteomes" id="UP000034087"/>
    </source>
</evidence>
<proteinExistence type="predicted"/>
<dbReference type="Proteomes" id="UP000034087">
    <property type="component" value="Unassembled WGS sequence"/>
</dbReference>
<protein>
    <submittedName>
        <fullName evidence="1">Uncharacterized protein</fullName>
    </submittedName>
</protein>
<comment type="caution">
    <text evidence="1">The sequence shown here is derived from an EMBL/GenBank/DDBJ whole genome shotgun (WGS) entry which is preliminary data.</text>
</comment>